<feature type="transmembrane region" description="Helical" evidence="1">
    <location>
        <begin position="36"/>
        <end position="57"/>
    </location>
</feature>
<keyword evidence="1" id="KW-1133">Transmembrane helix</keyword>
<reference evidence="2" key="1">
    <citation type="journal article" date="2014" name="Int. J. Syst. Evol. Microbiol.">
        <title>Complete genome sequence of Corynebacterium casei LMG S-19264T (=DSM 44701T), isolated from a smear-ripened cheese.</title>
        <authorList>
            <consortium name="US DOE Joint Genome Institute (JGI-PGF)"/>
            <person name="Walter F."/>
            <person name="Albersmeier A."/>
            <person name="Kalinowski J."/>
            <person name="Ruckert C."/>
        </authorList>
    </citation>
    <scope>NUCLEOTIDE SEQUENCE</scope>
    <source>
        <strain evidence="2">CCM 7905</strain>
    </source>
</reference>
<dbReference type="AlphaFoldDB" id="A0A917CMB2"/>
<reference evidence="2" key="2">
    <citation type="submission" date="2020-09" db="EMBL/GenBank/DDBJ databases">
        <authorList>
            <person name="Sun Q."/>
            <person name="Sedlacek I."/>
        </authorList>
    </citation>
    <scope>NUCLEOTIDE SEQUENCE</scope>
    <source>
        <strain evidence="2">CCM 7905</strain>
    </source>
</reference>
<sequence>MPDTIYIASAIAIMAATTFALRAVPFALLRPLRSSALVAYLGVYLPAGIMAILVLYSLRDVSIAAPAHGIPEVLAVAATVGVHLWKKNAVLSIIGGTVLYVALVNYVF</sequence>
<name>A0A917CMB2_9NOCA</name>
<dbReference type="Proteomes" id="UP000654257">
    <property type="component" value="Unassembled WGS sequence"/>
</dbReference>
<feature type="transmembrane region" description="Helical" evidence="1">
    <location>
        <begin position="6"/>
        <end position="29"/>
    </location>
</feature>
<dbReference type="InterPro" id="IPR008407">
    <property type="entry name" value="Brnchd-chn_aa_trnsp_AzlD"/>
</dbReference>
<feature type="transmembrane region" description="Helical" evidence="1">
    <location>
        <begin position="63"/>
        <end position="82"/>
    </location>
</feature>
<protein>
    <submittedName>
        <fullName evidence="2">Branched-chain amino acid transport protein</fullName>
    </submittedName>
</protein>
<evidence type="ECO:0000256" key="1">
    <source>
        <dbReference type="SAM" id="Phobius"/>
    </source>
</evidence>
<comment type="caution">
    <text evidence="2">The sequence shown here is derived from an EMBL/GenBank/DDBJ whole genome shotgun (WGS) entry which is preliminary data.</text>
</comment>
<dbReference type="RefSeq" id="WP_188542888.1">
    <property type="nucleotide sequence ID" value="NZ_BMCU01000001.1"/>
</dbReference>
<feature type="transmembrane region" description="Helical" evidence="1">
    <location>
        <begin position="89"/>
        <end position="107"/>
    </location>
</feature>
<accession>A0A917CMB2</accession>
<dbReference type="Pfam" id="PF05437">
    <property type="entry name" value="AzlD"/>
    <property type="match status" value="1"/>
</dbReference>
<evidence type="ECO:0000313" key="2">
    <source>
        <dbReference type="EMBL" id="GGF91955.1"/>
    </source>
</evidence>
<keyword evidence="1" id="KW-0812">Transmembrane</keyword>
<proteinExistence type="predicted"/>
<gene>
    <name evidence="2" type="ORF">GCM10007304_02380</name>
</gene>
<keyword evidence="1" id="KW-0472">Membrane</keyword>
<evidence type="ECO:0000313" key="3">
    <source>
        <dbReference type="Proteomes" id="UP000654257"/>
    </source>
</evidence>
<keyword evidence="3" id="KW-1185">Reference proteome</keyword>
<dbReference type="PIRSF" id="PIRSF003203">
    <property type="entry name" value="AzlD"/>
    <property type="match status" value="1"/>
</dbReference>
<dbReference type="EMBL" id="BMCU01000001">
    <property type="protein sequence ID" value="GGF91955.1"/>
    <property type="molecule type" value="Genomic_DNA"/>
</dbReference>
<organism evidence="2 3">
    <name type="scientific">Rhodococcoides trifolii</name>
    <dbReference type="NCBI Taxonomy" id="908250"/>
    <lineage>
        <taxon>Bacteria</taxon>
        <taxon>Bacillati</taxon>
        <taxon>Actinomycetota</taxon>
        <taxon>Actinomycetes</taxon>
        <taxon>Mycobacteriales</taxon>
        <taxon>Nocardiaceae</taxon>
        <taxon>Rhodococcoides</taxon>
    </lineage>
</organism>